<evidence type="ECO:0000313" key="2">
    <source>
        <dbReference type="EMBL" id="TWT56536.1"/>
    </source>
</evidence>
<keyword evidence="1" id="KW-1133">Transmembrane helix</keyword>
<evidence type="ECO:0000256" key="1">
    <source>
        <dbReference type="SAM" id="Phobius"/>
    </source>
</evidence>
<feature type="transmembrane region" description="Helical" evidence="1">
    <location>
        <begin position="65"/>
        <end position="86"/>
    </location>
</feature>
<dbReference type="Proteomes" id="UP000318053">
    <property type="component" value="Unassembled WGS sequence"/>
</dbReference>
<feature type="transmembrane region" description="Helical" evidence="1">
    <location>
        <begin position="137"/>
        <end position="159"/>
    </location>
</feature>
<sequence>MTDLTNSQQWWRDQLAKSLNGGILTTIALGSWVLAAMGEIDRYYLFEANVPENCDGDQYSDLWRSWGLLVLGSVGISAWSGTCIWMRRTKLPRTTGHVFSTNMVQKTCFSIAFAFQSIVVALVGFDATKTEGNPVLREFPCLIVTILLAYSPLLVVAWASRNWRFDEEESRESESDR</sequence>
<protein>
    <submittedName>
        <fullName evidence="2">Uncharacterized protein</fullName>
    </submittedName>
</protein>
<gene>
    <name evidence="2" type="ORF">CA85_40690</name>
</gene>
<proteinExistence type="predicted"/>
<keyword evidence="1" id="KW-0472">Membrane</keyword>
<keyword evidence="3" id="KW-1185">Reference proteome</keyword>
<comment type="caution">
    <text evidence="2">The sequence shown here is derived from an EMBL/GenBank/DDBJ whole genome shotgun (WGS) entry which is preliminary data.</text>
</comment>
<dbReference type="EMBL" id="SJPK01000012">
    <property type="protein sequence ID" value="TWT56536.1"/>
    <property type="molecule type" value="Genomic_DNA"/>
</dbReference>
<keyword evidence="1" id="KW-0812">Transmembrane</keyword>
<name>A0A5C5X0Q9_9BACT</name>
<feature type="transmembrane region" description="Helical" evidence="1">
    <location>
        <begin position="21"/>
        <end position="45"/>
    </location>
</feature>
<dbReference type="AlphaFoldDB" id="A0A5C5X0Q9"/>
<dbReference type="RefSeq" id="WP_146392945.1">
    <property type="nucleotide sequence ID" value="NZ_SJPK01000012.1"/>
</dbReference>
<feature type="transmembrane region" description="Helical" evidence="1">
    <location>
        <begin position="107"/>
        <end position="125"/>
    </location>
</feature>
<organism evidence="2 3">
    <name type="scientific">Allorhodopirellula solitaria</name>
    <dbReference type="NCBI Taxonomy" id="2527987"/>
    <lineage>
        <taxon>Bacteria</taxon>
        <taxon>Pseudomonadati</taxon>
        <taxon>Planctomycetota</taxon>
        <taxon>Planctomycetia</taxon>
        <taxon>Pirellulales</taxon>
        <taxon>Pirellulaceae</taxon>
        <taxon>Allorhodopirellula</taxon>
    </lineage>
</organism>
<evidence type="ECO:0000313" key="3">
    <source>
        <dbReference type="Proteomes" id="UP000318053"/>
    </source>
</evidence>
<accession>A0A5C5X0Q9</accession>
<reference evidence="2 3" key="1">
    <citation type="submission" date="2019-02" db="EMBL/GenBank/DDBJ databases">
        <title>Deep-cultivation of Planctomycetes and their phenomic and genomic characterization uncovers novel biology.</title>
        <authorList>
            <person name="Wiegand S."/>
            <person name="Jogler M."/>
            <person name="Boedeker C."/>
            <person name="Pinto D."/>
            <person name="Vollmers J."/>
            <person name="Rivas-Marin E."/>
            <person name="Kohn T."/>
            <person name="Peeters S.H."/>
            <person name="Heuer A."/>
            <person name="Rast P."/>
            <person name="Oberbeckmann S."/>
            <person name="Bunk B."/>
            <person name="Jeske O."/>
            <person name="Meyerdierks A."/>
            <person name="Storesund J.E."/>
            <person name="Kallscheuer N."/>
            <person name="Luecker S."/>
            <person name="Lage O.M."/>
            <person name="Pohl T."/>
            <person name="Merkel B.J."/>
            <person name="Hornburger P."/>
            <person name="Mueller R.-W."/>
            <person name="Bruemmer F."/>
            <person name="Labrenz M."/>
            <person name="Spormann A.M."/>
            <person name="Op Den Camp H."/>
            <person name="Overmann J."/>
            <person name="Amann R."/>
            <person name="Jetten M.S.M."/>
            <person name="Mascher T."/>
            <person name="Medema M.H."/>
            <person name="Devos D.P."/>
            <person name="Kaster A.-K."/>
            <person name="Ovreas L."/>
            <person name="Rohde M."/>
            <person name="Galperin M.Y."/>
            <person name="Jogler C."/>
        </authorList>
    </citation>
    <scope>NUCLEOTIDE SEQUENCE [LARGE SCALE GENOMIC DNA]</scope>
    <source>
        <strain evidence="2 3">CA85</strain>
    </source>
</reference>